<evidence type="ECO:0000256" key="4">
    <source>
        <dbReference type="PIRSR" id="PIRSR601211-2"/>
    </source>
</evidence>
<reference evidence="10" key="2">
    <citation type="submission" date="2025-09" db="UniProtKB">
        <authorList>
            <consortium name="Ensembl"/>
        </authorList>
    </citation>
    <scope>IDENTIFICATION</scope>
</reference>
<dbReference type="GO" id="GO:0016042">
    <property type="term" value="P:lipid catabolic process"/>
    <property type="evidence" value="ECO:0007669"/>
    <property type="project" value="InterPro"/>
</dbReference>
<accession>A0A670ZCF3</accession>
<keyword evidence="3 5" id="KW-1015">Disulfide bond</keyword>
<evidence type="ECO:0000256" key="2">
    <source>
        <dbReference type="ARBA" id="ARBA00022525"/>
    </source>
</evidence>
<sequence length="261" mass="28086">MYVFPPPPPSVLLGGPKQLYRKPPPPPPPRGRVARGGGGGGGEAPPPPPPPRLQSCPLMPHIPSSPITGHPLGKAPSRPRRGILQLAGMIQCTTGRTPLAYIRYGCYCGWGGRGWPKDQVDWCCFKHDCCYGKAEEENCAPKMRGYPWECQDSKAKCGEFPLRQEAPAGGQAGRASPHPGTTAHLLGRLPFKASGGNSKSRLHCLLISFPFADDIGDKCQKMACECDRDAAKCLAKAPYNVTLLFWPDSRCAEKGPTCADD</sequence>
<dbReference type="AlphaFoldDB" id="A0A670ZCF3"/>
<dbReference type="InterPro" id="IPR033113">
    <property type="entry name" value="PLA2_histidine"/>
</dbReference>
<evidence type="ECO:0000256" key="8">
    <source>
        <dbReference type="SAM" id="MobiDB-lite"/>
    </source>
</evidence>
<evidence type="ECO:0000256" key="6">
    <source>
        <dbReference type="RuleBase" id="RU003654"/>
    </source>
</evidence>
<dbReference type="GO" id="GO:0050482">
    <property type="term" value="P:arachidonate secretion"/>
    <property type="evidence" value="ECO:0007669"/>
    <property type="project" value="InterPro"/>
</dbReference>
<dbReference type="GO" id="GO:0005509">
    <property type="term" value="F:calcium ion binding"/>
    <property type="evidence" value="ECO:0007669"/>
    <property type="project" value="InterPro"/>
</dbReference>
<feature type="region of interest" description="Disordered" evidence="8">
    <location>
        <begin position="1"/>
        <end position="60"/>
    </location>
</feature>
<dbReference type="Gene3D" id="1.20.90.10">
    <property type="entry name" value="Phospholipase A2 domain"/>
    <property type="match status" value="1"/>
</dbReference>
<keyword evidence="4" id="KW-0479">Metal-binding</keyword>
<evidence type="ECO:0000256" key="3">
    <source>
        <dbReference type="ARBA" id="ARBA00023157"/>
    </source>
</evidence>
<feature type="binding site" evidence="4">
    <location>
        <position position="111"/>
    </location>
    <ligand>
        <name>Ca(2+)</name>
        <dbReference type="ChEBI" id="CHEBI:29108"/>
    </ligand>
</feature>
<dbReference type="InterPro" id="IPR001211">
    <property type="entry name" value="PLA2"/>
</dbReference>
<dbReference type="GO" id="GO:0006644">
    <property type="term" value="P:phospholipid metabolic process"/>
    <property type="evidence" value="ECO:0007669"/>
    <property type="project" value="InterPro"/>
</dbReference>
<feature type="binding site" evidence="4">
    <location>
        <position position="128"/>
    </location>
    <ligand>
        <name>Ca(2+)</name>
        <dbReference type="ChEBI" id="CHEBI:29108"/>
    </ligand>
</feature>
<feature type="compositionally biased region" description="Pro residues" evidence="8">
    <location>
        <begin position="1"/>
        <end position="10"/>
    </location>
</feature>
<keyword evidence="11" id="KW-1185">Reference proteome</keyword>
<dbReference type="PRINTS" id="PR00389">
    <property type="entry name" value="PHPHLIPASEA2"/>
</dbReference>
<feature type="disulfide bond" evidence="5">
    <location>
        <begin position="108"/>
        <end position="124"/>
    </location>
</feature>
<dbReference type="GeneTree" id="ENSGT00940000157803"/>
<evidence type="ECO:0000256" key="5">
    <source>
        <dbReference type="PIRSR" id="PIRSR601211-3"/>
    </source>
</evidence>
<feature type="domain" description="Phospholipase A2-like central" evidence="9">
    <location>
        <begin position="82"/>
        <end position="252"/>
    </location>
</feature>
<feature type="binding site" evidence="4">
    <location>
        <position position="109"/>
    </location>
    <ligand>
        <name>Ca(2+)</name>
        <dbReference type="ChEBI" id="CHEBI:29108"/>
    </ligand>
</feature>
<dbReference type="PANTHER" id="PTHR11716:SF4">
    <property type="entry name" value="GROUP 10 SECRETORY PHOSPHOLIPASE A2"/>
    <property type="match status" value="1"/>
</dbReference>
<dbReference type="SUPFAM" id="SSF48619">
    <property type="entry name" value="Phospholipase A2, PLA2"/>
    <property type="match status" value="1"/>
</dbReference>
<dbReference type="GO" id="GO:0005543">
    <property type="term" value="F:phospholipid binding"/>
    <property type="evidence" value="ECO:0007669"/>
    <property type="project" value="TreeGrafter"/>
</dbReference>
<dbReference type="Pfam" id="PF00068">
    <property type="entry name" value="Phospholip_A2_1"/>
    <property type="match status" value="1"/>
</dbReference>
<dbReference type="PROSITE" id="PS00119">
    <property type="entry name" value="PA2_ASP"/>
    <property type="match status" value="1"/>
</dbReference>
<keyword evidence="2 7" id="KW-0964">Secreted</keyword>
<dbReference type="GO" id="GO:0047498">
    <property type="term" value="F:calcium-dependent phospholipase A2 activity"/>
    <property type="evidence" value="ECO:0007669"/>
    <property type="project" value="TreeGrafter"/>
</dbReference>
<dbReference type="Proteomes" id="UP000472273">
    <property type="component" value="Unplaced"/>
</dbReference>
<organism evidence="10 11">
    <name type="scientific">Pseudonaja textilis</name>
    <name type="common">Eastern brown snake</name>
    <dbReference type="NCBI Taxonomy" id="8673"/>
    <lineage>
        <taxon>Eukaryota</taxon>
        <taxon>Metazoa</taxon>
        <taxon>Chordata</taxon>
        <taxon>Craniata</taxon>
        <taxon>Vertebrata</taxon>
        <taxon>Euteleostomi</taxon>
        <taxon>Lepidosauria</taxon>
        <taxon>Squamata</taxon>
        <taxon>Bifurcata</taxon>
        <taxon>Unidentata</taxon>
        <taxon>Episquamata</taxon>
        <taxon>Toxicofera</taxon>
        <taxon>Serpentes</taxon>
        <taxon>Colubroidea</taxon>
        <taxon>Elapidae</taxon>
        <taxon>Hydrophiinae</taxon>
        <taxon>Pseudonaja</taxon>
    </lineage>
</organism>
<dbReference type="PANTHER" id="PTHR11716">
    <property type="entry name" value="PHOSPHOLIPASE A2 FAMILY MEMBER"/>
    <property type="match status" value="1"/>
</dbReference>
<protein>
    <recommendedName>
        <fullName evidence="9">Phospholipase A2-like central domain-containing protein</fullName>
    </recommendedName>
</protein>
<dbReference type="PROSITE" id="PS00118">
    <property type="entry name" value="PA2_HIS"/>
    <property type="match status" value="1"/>
</dbReference>
<evidence type="ECO:0000256" key="7">
    <source>
        <dbReference type="RuleBase" id="RU361236"/>
    </source>
</evidence>
<proteinExistence type="inferred from homology"/>
<dbReference type="SUPFAM" id="SSF101447">
    <property type="entry name" value="Formin homology 2 domain (FH2 domain)"/>
    <property type="match status" value="1"/>
</dbReference>
<feature type="binding site" evidence="4">
    <location>
        <position position="107"/>
    </location>
    <ligand>
        <name>Ca(2+)</name>
        <dbReference type="ChEBI" id="CHEBI:29108"/>
    </ligand>
</feature>
<evidence type="ECO:0000259" key="9">
    <source>
        <dbReference type="SMART" id="SM00085"/>
    </source>
</evidence>
<dbReference type="SMART" id="SM00085">
    <property type="entry name" value="PA2c"/>
    <property type="match status" value="1"/>
</dbReference>
<comment type="cofactor">
    <cofactor evidence="4">
        <name>Ca(2+)</name>
        <dbReference type="ChEBI" id="CHEBI:29108"/>
    </cofactor>
    <text evidence="4">Binds 1 Ca(2+) ion per subunit.</text>
</comment>
<dbReference type="InterPro" id="IPR036444">
    <property type="entry name" value="PLipase_A2_dom_sf"/>
</dbReference>
<comment type="subcellular location">
    <subcellularLocation>
        <location evidence="1 7">Secreted</location>
    </subcellularLocation>
</comment>
<dbReference type="InterPro" id="IPR033112">
    <property type="entry name" value="PLA2_Asp_AS"/>
</dbReference>
<dbReference type="GO" id="GO:0005576">
    <property type="term" value="C:extracellular region"/>
    <property type="evidence" value="ECO:0007669"/>
    <property type="project" value="UniProtKB-SubCell"/>
</dbReference>
<comment type="similarity">
    <text evidence="6">Belongs to the phospholipase A2 family.</text>
</comment>
<evidence type="ECO:0000313" key="11">
    <source>
        <dbReference type="Proteomes" id="UP000472273"/>
    </source>
</evidence>
<evidence type="ECO:0000256" key="1">
    <source>
        <dbReference type="ARBA" id="ARBA00004613"/>
    </source>
</evidence>
<dbReference type="CDD" id="cd00125">
    <property type="entry name" value="PLA2c"/>
    <property type="match status" value="1"/>
</dbReference>
<reference evidence="10" key="1">
    <citation type="submission" date="2025-08" db="UniProtKB">
        <authorList>
            <consortium name="Ensembl"/>
        </authorList>
    </citation>
    <scope>IDENTIFICATION</scope>
</reference>
<feature type="compositionally biased region" description="Gly residues" evidence="8">
    <location>
        <begin position="34"/>
        <end position="43"/>
    </location>
</feature>
<name>A0A670ZCF3_PSETE</name>
<evidence type="ECO:0000313" key="10">
    <source>
        <dbReference type="Ensembl" id="ENSPTXP00000018766.1"/>
    </source>
</evidence>
<dbReference type="InterPro" id="IPR016090">
    <property type="entry name" value="PLA2-like_dom"/>
</dbReference>
<keyword evidence="4" id="KW-0106">Calcium</keyword>
<dbReference type="Ensembl" id="ENSPTXT00000019331.1">
    <property type="protein sequence ID" value="ENSPTXP00000018766.1"/>
    <property type="gene ID" value="ENSPTXG00000012941.1"/>
</dbReference>